<dbReference type="RefSeq" id="WP_092320768.1">
    <property type="nucleotide sequence ID" value="NZ_FNTJ01000003.1"/>
</dbReference>
<keyword evidence="4" id="KW-1185">Reference proteome</keyword>
<proteinExistence type="predicted"/>
<evidence type="ECO:0000259" key="1">
    <source>
        <dbReference type="Pfam" id="PF13362"/>
    </source>
</evidence>
<sequence length="399" mass="44283">MSRKPLKEEVEDLVQSNGGWLSVIPRFTTAFDHGIRNLGKPVDCPFPSRHKRSGGIGDFRFSEKLEHEGRAICTCLPDGAGPVDLLIEDGAIGTDFVTVMRNIRDSLTGVKTLAKREAPVVSRAPEVPDEDKVRWATEKLKRIAKDLLPLNHPDAKVGRWYFKRRGIPLNAMIGDVKFHPGLEYFNTVNEKGEKRKVLVGRFPAIVSAFRGKDGRLVNLHKIYLTDDGKKLDSVSKPKKIDTPLPGFKGSSMRVASVPGCRTLHLTEGVEKAWAIHLATGETSRAANSCSTLASVDVNPSEFDRVVIWSDNDPRNEKTGKDGVGQTYAYRLFMELLSKGFEVTFMLPIVDHSEAAKGPDWEDLIVSHGVLEMPTEQRVPFLRTLAEEGGIVQMWKCKAA</sequence>
<evidence type="ECO:0000313" key="3">
    <source>
        <dbReference type="EMBL" id="SED32672.1"/>
    </source>
</evidence>
<organism evidence="3 4">
    <name type="scientific">Pseudomonas saponiphila</name>
    <dbReference type="NCBI Taxonomy" id="556534"/>
    <lineage>
        <taxon>Bacteria</taxon>
        <taxon>Pseudomonadati</taxon>
        <taxon>Pseudomonadota</taxon>
        <taxon>Gammaproteobacteria</taxon>
        <taxon>Pseudomonadales</taxon>
        <taxon>Pseudomonadaceae</taxon>
        <taxon>Pseudomonas</taxon>
    </lineage>
</organism>
<dbReference type="Pfam" id="PF13362">
    <property type="entry name" value="Toprim_3"/>
    <property type="match status" value="1"/>
</dbReference>
<dbReference type="InterPro" id="IPR034154">
    <property type="entry name" value="TOPRIM_DnaG/twinkle"/>
</dbReference>
<dbReference type="EMBL" id="FNTJ01000003">
    <property type="protein sequence ID" value="SED32672.1"/>
    <property type="molecule type" value="Genomic_DNA"/>
</dbReference>
<feature type="domain" description="Toprim" evidence="1">
    <location>
        <begin position="264"/>
        <end position="368"/>
    </location>
</feature>
<reference evidence="4" key="1">
    <citation type="submission" date="2016-10" db="EMBL/GenBank/DDBJ databases">
        <authorList>
            <person name="Varghese N."/>
            <person name="Submissions S."/>
        </authorList>
    </citation>
    <scope>NUCLEOTIDE SEQUENCE [LARGE SCALE GENOMIC DNA]</scope>
    <source>
        <strain evidence="4">DSM 9751</strain>
    </source>
</reference>
<feature type="domain" description="DUF7146" evidence="2">
    <location>
        <begin position="137"/>
        <end position="244"/>
    </location>
</feature>
<dbReference type="InterPro" id="IPR055570">
    <property type="entry name" value="DUF7146"/>
</dbReference>
<dbReference type="Proteomes" id="UP000198982">
    <property type="component" value="Unassembled WGS sequence"/>
</dbReference>
<accession>A0A1H4ZRE8</accession>
<dbReference type="CDD" id="cd01029">
    <property type="entry name" value="TOPRIM_primases"/>
    <property type="match status" value="1"/>
</dbReference>
<name>A0A1H4ZRE8_9PSED</name>
<evidence type="ECO:0000313" key="4">
    <source>
        <dbReference type="Proteomes" id="UP000198982"/>
    </source>
</evidence>
<dbReference type="InterPro" id="IPR006171">
    <property type="entry name" value="TOPRIM_dom"/>
</dbReference>
<dbReference type="Pfam" id="PF23639">
    <property type="entry name" value="DUF7146"/>
    <property type="match status" value="1"/>
</dbReference>
<evidence type="ECO:0000259" key="2">
    <source>
        <dbReference type="Pfam" id="PF23639"/>
    </source>
</evidence>
<dbReference type="AlphaFoldDB" id="A0A1H4ZRE8"/>
<gene>
    <name evidence="3" type="ORF">SAMN05216178_6795</name>
</gene>
<protein>
    <submittedName>
        <fullName evidence="3">Uncharacterized domain associated with phage/plasmid primase</fullName>
    </submittedName>
</protein>